<organism evidence="1 2">
    <name type="scientific">Modicella reniformis</name>
    <dbReference type="NCBI Taxonomy" id="1440133"/>
    <lineage>
        <taxon>Eukaryota</taxon>
        <taxon>Fungi</taxon>
        <taxon>Fungi incertae sedis</taxon>
        <taxon>Mucoromycota</taxon>
        <taxon>Mortierellomycotina</taxon>
        <taxon>Mortierellomycetes</taxon>
        <taxon>Mortierellales</taxon>
        <taxon>Mortierellaceae</taxon>
        <taxon>Modicella</taxon>
    </lineage>
</organism>
<gene>
    <name evidence="1" type="ORF">BGZ65_007178</name>
</gene>
<reference evidence="1" key="1">
    <citation type="journal article" date="2020" name="Fungal Divers.">
        <title>Resolving the Mortierellaceae phylogeny through synthesis of multi-gene phylogenetics and phylogenomics.</title>
        <authorList>
            <person name="Vandepol N."/>
            <person name="Liber J."/>
            <person name="Desiro A."/>
            <person name="Na H."/>
            <person name="Kennedy M."/>
            <person name="Barry K."/>
            <person name="Grigoriev I.V."/>
            <person name="Miller A.N."/>
            <person name="O'Donnell K."/>
            <person name="Stajich J.E."/>
            <person name="Bonito G."/>
        </authorList>
    </citation>
    <scope>NUCLEOTIDE SEQUENCE</scope>
    <source>
        <strain evidence="1">MES-2147</strain>
    </source>
</reference>
<dbReference type="Proteomes" id="UP000749646">
    <property type="component" value="Unassembled WGS sequence"/>
</dbReference>
<proteinExistence type="predicted"/>
<dbReference type="AlphaFoldDB" id="A0A9P6IJI5"/>
<protein>
    <submittedName>
        <fullName evidence="1">Uncharacterized protein</fullName>
    </submittedName>
</protein>
<evidence type="ECO:0000313" key="1">
    <source>
        <dbReference type="EMBL" id="KAF9926731.1"/>
    </source>
</evidence>
<sequence>TKAGKEFHDTMDVLTGSFDENIGRVEVHILSRVEADQFYSTLENAKSVYELWIDPMWDATSGDFRRLRDVVLTTNIGALELDLGYCHPQTVSIRGRRYDPIFDIMRIPSIRSFTIFRAPPDLFQRSSLLHHKDDLSHLRHLRITGRLNMEEAILKYLVGNASKLTSLGLPSTWESLPEVYRTVIGYQTYPIDFFNNGDNILRILPPPRDSTLSKDSLKDHVQLFTDHGERIERCWLGENTPGSVLDSLAEVTQSVSTLKDLNIRYTERKEGVRCIESLTRIVSRSELRELDLKSSNDAECARIVESVQWKHLRTFYIDLVDISHGSTMKALGDGVRKMSERIELEDFMIDSLSSTTSTAEEELLRSFISSYMSNYG</sequence>
<feature type="non-terminal residue" evidence="1">
    <location>
        <position position="1"/>
    </location>
</feature>
<name>A0A9P6IJI5_9FUNG</name>
<dbReference type="OrthoDB" id="2434002at2759"/>
<dbReference type="EMBL" id="JAAAHW010010391">
    <property type="protein sequence ID" value="KAF9926731.1"/>
    <property type="molecule type" value="Genomic_DNA"/>
</dbReference>
<comment type="caution">
    <text evidence="1">The sequence shown here is derived from an EMBL/GenBank/DDBJ whole genome shotgun (WGS) entry which is preliminary data.</text>
</comment>
<keyword evidence="2" id="KW-1185">Reference proteome</keyword>
<evidence type="ECO:0000313" key="2">
    <source>
        <dbReference type="Proteomes" id="UP000749646"/>
    </source>
</evidence>
<accession>A0A9P6IJI5</accession>